<dbReference type="Proteomes" id="UP001165064">
    <property type="component" value="Unassembled WGS sequence"/>
</dbReference>
<proteinExistence type="predicted"/>
<evidence type="ECO:0000313" key="1">
    <source>
        <dbReference type="EMBL" id="GME79196.1"/>
    </source>
</evidence>
<evidence type="ECO:0000313" key="2">
    <source>
        <dbReference type="Proteomes" id="UP001165064"/>
    </source>
</evidence>
<keyword evidence="2" id="KW-1185">Reference proteome</keyword>
<dbReference type="EMBL" id="BSXS01002483">
    <property type="protein sequence ID" value="GME79196.1"/>
    <property type="molecule type" value="Genomic_DNA"/>
</dbReference>
<reference evidence="1" key="1">
    <citation type="submission" date="2023-04" db="EMBL/GenBank/DDBJ databases">
        <title>Ambrosiozyma monospora NBRC 10751.</title>
        <authorList>
            <person name="Ichikawa N."/>
            <person name="Sato H."/>
            <person name="Tonouchi N."/>
        </authorList>
    </citation>
    <scope>NUCLEOTIDE SEQUENCE</scope>
    <source>
        <strain evidence="1">NBRC 10751</strain>
    </source>
</reference>
<organism evidence="1 2">
    <name type="scientific">Ambrosiozyma monospora</name>
    <name type="common">Yeast</name>
    <name type="synonym">Endomycopsis monosporus</name>
    <dbReference type="NCBI Taxonomy" id="43982"/>
    <lineage>
        <taxon>Eukaryota</taxon>
        <taxon>Fungi</taxon>
        <taxon>Dikarya</taxon>
        <taxon>Ascomycota</taxon>
        <taxon>Saccharomycotina</taxon>
        <taxon>Pichiomycetes</taxon>
        <taxon>Pichiales</taxon>
        <taxon>Pichiaceae</taxon>
        <taxon>Ambrosiozyma</taxon>
    </lineage>
</organism>
<comment type="caution">
    <text evidence="1">The sequence shown here is derived from an EMBL/GenBank/DDBJ whole genome shotgun (WGS) entry which is preliminary data.</text>
</comment>
<protein>
    <submittedName>
        <fullName evidence="1">Unnamed protein product</fullName>
    </submittedName>
</protein>
<accession>A0ACB5T1L9</accession>
<sequence>MVVELEVVGGMAASLSADLEPVVVVEGTVVPVEDQQGTSQAEAVETEPAVSVGRFALAVAFGDGSSVY</sequence>
<name>A0ACB5T1L9_AMBMO</name>
<gene>
    <name evidence="1" type="ORF">Amon02_000381600</name>
</gene>